<dbReference type="GO" id="GO:0000481">
    <property type="term" value="P:maturation of 5S rRNA"/>
    <property type="evidence" value="ECO:0007669"/>
    <property type="project" value="TreeGrafter"/>
</dbReference>
<dbReference type="InterPro" id="IPR005011">
    <property type="entry name" value="SNU66/SART1"/>
</dbReference>
<feature type="compositionally biased region" description="Polar residues" evidence="7">
    <location>
        <begin position="666"/>
        <end position="676"/>
    </location>
</feature>
<dbReference type="GO" id="GO:0046540">
    <property type="term" value="C:U4/U6 x U5 tri-snRNP complex"/>
    <property type="evidence" value="ECO:0007669"/>
    <property type="project" value="InterPro"/>
</dbReference>
<feature type="compositionally biased region" description="Basic and acidic residues" evidence="7">
    <location>
        <begin position="646"/>
        <end position="663"/>
    </location>
</feature>
<dbReference type="PANTHER" id="PTHR14152:SF5">
    <property type="entry name" value="U4_U6.U5 TRI-SNRNP-ASSOCIATED PROTEIN 1"/>
    <property type="match status" value="1"/>
</dbReference>
<comment type="similarity">
    <text evidence="2">Belongs to the SNU66/SART1 family.</text>
</comment>
<comment type="caution">
    <text evidence="8">The sequence shown here is derived from an EMBL/GenBank/DDBJ whole genome shotgun (WGS) entry which is preliminary data.</text>
</comment>
<evidence type="ECO:0000256" key="1">
    <source>
        <dbReference type="ARBA" id="ARBA00004123"/>
    </source>
</evidence>
<name>A0A9P8I7K7_9PEZI</name>
<dbReference type="Pfam" id="PF19252">
    <property type="entry name" value="HIND"/>
    <property type="match status" value="1"/>
</dbReference>
<evidence type="ECO:0008006" key="10">
    <source>
        <dbReference type="Google" id="ProtNLM"/>
    </source>
</evidence>
<feature type="compositionally biased region" description="Basic residues" evidence="7">
    <location>
        <begin position="308"/>
        <end position="317"/>
    </location>
</feature>
<dbReference type="EMBL" id="JAGHQL010000025">
    <property type="protein sequence ID" value="KAH0543945.1"/>
    <property type="molecule type" value="Genomic_DNA"/>
</dbReference>
<evidence type="ECO:0000256" key="7">
    <source>
        <dbReference type="SAM" id="MobiDB-lite"/>
    </source>
</evidence>
<accession>A0A9P8I7K7</accession>
<feature type="compositionally biased region" description="Basic and acidic residues" evidence="7">
    <location>
        <begin position="60"/>
        <end position="77"/>
    </location>
</feature>
<keyword evidence="6" id="KW-0175">Coiled coil</keyword>
<evidence type="ECO:0000256" key="2">
    <source>
        <dbReference type="ARBA" id="ARBA00006076"/>
    </source>
</evidence>
<keyword evidence="5" id="KW-0539">Nucleus</keyword>
<dbReference type="OrthoDB" id="5583at2759"/>
<feature type="compositionally biased region" description="Polar residues" evidence="7">
    <location>
        <begin position="401"/>
        <end position="416"/>
    </location>
</feature>
<feature type="region of interest" description="Disordered" evidence="7">
    <location>
        <begin position="549"/>
        <end position="595"/>
    </location>
</feature>
<evidence type="ECO:0000256" key="4">
    <source>
        <dbReference type="ARBA" id="ARBA00023187"/>
    </source>
</evidence>
<gene>
    <name evidence="8" type="ORF">FGG08_001846</name>
</gene>
<dbReference type="AlphaFoldDB" id="A0A9P8I7K7"/>
<keyword evidence="4" id="KW-0508">mRNA splicing</keyword>
<dbReference type="Pfam" id="PF03343">
    <property type="entry name" value="SART-1"/>
    <property type="match status" value="1"/>
</dbReference>
<feature type="region of interest" description="Disordered" evidence="7">
    <location>
        <begin position="18"/>
        <end position="77"/>
    </location>
</feature>
<feature type="coiled-coil region" evidence="6">
    <location>
        <begin position="115"/>
        <end position="195"/>
    </location>
</feature>
<evidence type="ECO:0000256" key="5">
    <source>
        <dbReference type="ARBA" id="ARBA00023242"/>
    </source>
</evidence>
<protein>
    <recommendedName>
        <fullName evidence="10">SART-1 protein</fullName>
    </recommendedName>
</protein>
<evidence type="ECO:0000256" key="6">
    <source>
        <dbReference type="SAM" id="Coils"/>
    </source>
</evidence>
<feature type="compositionally biased region" description="Basic and acidic residues" evidence="7">
    <location>
        <begin position="391"/>
        <end position="400"/>
    </location>
</feature>
<reference evidence="8" key="1">
    <citation type="submission" date="2021-03" db="EMBL/GenBank/DDBJ databases">
        <title>Comparative genomics and phylogenomic investigation of the class Geoglossomycetes provide insights into ecological specialization and systematics.</title>
        <authorList>
            <person name="Melie T."/>
            <person name="Pirro S."/>
            <person name="Miller A.N."/>
            <person name="Quandt A."/>
        </authorList>
    </citation>
    <scope>NUCLEOTIDE SEQUENCE</scope>
    <source>
        <strain evidence="8">GBOQ0MN5Z8</strain>
    </source>
</reference>
<feature type="region of interest" description="Disordered" evidence="7">
    <location>
        <begin position="637"/>
        <end position="694"/>
    </location>
</feature>
<dbReference type="InterPro" id="IPR045347">
    <property type="entry name" value="HIND"/>
</dbReference>
<dbReference type="PANTHER" id="PTHR14152">
    <property type="entry name" value="SQUAMOUS CELL CARCINOMA ANTIGEN RECOGNISED BY CYTOTOXIC T LYMPHOCYTES"/>
    <property type="match status" value="1"/>
</dbReference>
<comment type="subcellular location">
    <subcellularLocation>
        <location evidence="1">Nucleus</location>
    </subcellularLocation>
</comment>
<dbReference type="Proteomes" id="UP000698800">
    <property type="component" value="Unassembled WGS sequence"/>
</dbReference>
<evidence type="ECO:0000313" key="9">
    <source>
        <dbReference type="Proteomes" id="UP000698800"/>
    </source>
</evidence>
<feature type="region of interest" description="Disordered" evidence="7">
    <location>
        <begin position="378"/>
        <end position="505"/>
    </location>
</feature>
<organism evidence="8 9">
    <name type="scientific">Glutinoglossum americanum</name>
    <dbReference type="NCBI Taxonomy" id="1670608"/>
    <lineage>
        <taxon>Eukaryota</taxon>
        <taxon>Fungi</taxon>
        <taxon>Dikarya</taxon>
        <taxon>Ascomycota</taxon>
        <taxon>Pezizomycotina</taxon>
        <taxon>Geoglossomycetes</taxon>
        <taxon>Geoglossales</taxon>
        <taxon>Geoglossaceae</taxon>
        <taxon>Glutinoglossum</taxon>
    </lineage>
</organism>
<dbReference type="GO" id="GO:0045292">
    <property type="term" value="P:mRNA cis splicing, via spliceosome"/>
    <property type="evidence" value="ECO:0007669"/>
    <property type="project" value="TreeGrafter"/>
</dbReference>
<proteinExistence type="inferred from homology"/>
<evidence type="ECO:0000313" key="8">
    <source>
        <dbReference type="EMBL" id="KAH0543945.1"/>
    </source>
</evidence>
<evidence type="ECO:0000256" key="3">
    <source>
        <dbReference type="ARBA" id="ARBA00022664"/>
    </source>
</evidence>
<sequence>MADSISIEETNKIRVALGLKPLPVPGGGPSFKDPDANRSSSDDEDQGSTLESRQGAAVDNWKKVQEERAAKARQEARLEATKKLRDASRRFVKLEGKGLGEADDDTELDTKTWLLQQKKRQRKLAKKMEKELAEREQETLAEYKAEDLEGVKVAHELADLEVGAEQVLTLKDATIEEYEEEGDELENLGLKEREKLKEKLELKKKRPGYNPNDISDGAPTSILHQYDEEIDGKKQKRFTLDGQGSTAEERAAMGEDVKERLKAKPISLDILSKFLAEFRASLGNLLIGAENATTSDYLDISEVKIRKPKKKKAKSTRNKAIDGDDIFPAIDPTDGAKEGVDEMEVDSGDPAIAPTTKKRSFENMSFVDDDDLQASLARQRRDALKKRRHLKPEDIARQFQEEASATPGSGANGTTSDQEEDVGLVIDETSEFVANIQKPTIPDRKQRSSSRGATTTADSPPDADDEGDVDMDRSYNDIEDDEDLKARLKRESTTPTPADITSTGLEAEATLNKGVGATLAMLSQRGLIKHSNSGELNTLHRERQRFLAEKQHREAEAERKARLQRERDRTSGKLDRMSAREREEHARWENKHRDQAESRQMADIFNREYKPDVELKYVDEFGRAMNQKEAFKHLSHQFHGKGSGKQKTEKRLKKIEDEKKREAMSSLDSSQSTGMNSAMGATARKNRQAGVRLA</sequence>
<keyword evidence="3" id="KW-0507">mRNA processing</keyword>
<feature type="region of interest" description="Disordered" evidence="7">
    <location>
        <begin position="308"/>
        <end position="358"/>
    </location>
</feature>
<feature type="compositionally biased region" description="Polar residues" evidence="7">
    <location>
        <begin position="493"/>
        <end position="504"/>
    </location>
</feature>
<keyword evidence="9" id="KW-1185">Reference proteome</keyword>
<feature type="region of interest" description="Disordered" evidence="7">
    <location>
        <begin position="233"/>
        <end position="254"/>
    </location>
</feature>